<feature type="domain" description="Retroviral polymerase SH3-like" evidence="4">
    <location>
        <begin position="281"/>
        <end position="341"/>
    </location>
</feature>
<evidence type="ECO:0000313" key="6">
    <source>
        <dbReference type="Proteomes" id="UP000257109"/>
    </source>
</evidence>
<dbReference type="EMBL" id="QJKJ01007311">
    <property type="protein sequence ID" value="RDX83560.1"/>
    <property type="molecule type" value="Genomic_DNA"/>
</dbReference>
<dbReference type="PANTHER" id="PTHR42648:SF28">
    <property type="entry name" value="TRANSPOSON-ENCODED PROTEIN WITH RIBONUCLEASE H-LIKE AND RETROVIRUS ZINC FINGER-LIKE DOMAINS"/>
    <property type="match status" value="1"/>
</dbReference>
<evidence type="ECO:0000256" key="1">
    <source>
        <dbReference type="ARBA" id="ARBA00022670"/>
    </source>
</evidence>
<evidence type="ECO:0000313" key="5">
    <source>
        <dbReference type="EMBL" id="RDX83560.1"/>
    </source>
</evidence>
<dbReference type="InterPro" id="IPR039537">
    <property type="entry name" value="Retrotran_Ty1/copia-like"/>
</dbReference>
<dbReference type="InterPro" id="IPR054722">
    <property type="entry name" value="PolX-like_BBD"/>
</dbReference>
<dbReference type="AlphaFoldDB" id="A0A371FZ71"/>
<evidence type="ECO:0000256" key="2">
    <source>
        <dbReference type="SAM" id="MobiDB-lite"/>
    </source>
</evidence>
<dbReference type="Proteomes" id="UP000257109">
    <property type="component" value="Unassembled WGS sequence"/>
</dbReference>
<keyword evidence="1" id="KW-0645">Protease</keyword>
<gene>
    <name evidence="5" type="ORF">CR513_35510</name>
</gene>
<dbReference type="OrthoDB" id="3243429at2759"/>
<dbReference type="GO" id="GO:0006508">
    <property type="term" value="P:proteolysis"/>
    <property type="evidence" value="ECO:0007669"/>
    <property type="project" value="UniProtKB-KW"/>
</dbReference>
<keyword evidence="1" id="KW-0378">Hydrolase</keyword>
<feature type="region of interest" description="Disordered" evidence="2">
    <location>
        <begin position="528"/>
        <end position="563"/>
    </location>
</feature>
<feature type="region of interest" description="Disordered" evidence="2">
    <location>
        <begin position="21"/>
        <end position="45"/>
    </location>
</feature>
<name>A0A371FZ71_MUCPR</name>
<dbReference type="Pfam" id="PF25597">
    <property type="entry name" value="SH3_retrovirus"/>
    <property type="match status" value="1"/>
</dbReference>
<sequence length="563" mass="64496">MIACSANVVLHLDHSNLDLEKKENKGKKGKSKEKDHDDDDDDDDDADDDCVTIATSHDLVILRNFESVNLVSDENMWIIDSGATLHVTPRKEFFTSYTSGDFRVLKMSNDGVTKVIGVCDVCLQTNIGMQLWLRRFKHAPDVRFNLISVHMLDGGGYDNHFGYGKWKLTKDNLVMAKGEKNSKTRVSFKKHPLSKKSELLELVHFDVCGPLEVKKLWVYTLKSKDQILEKFKQFQALVERQSGKNVKCIRFDNGVALNIEVLYKIWFGKDVKYDNLRVFSCKAFVHVLADERTKLDMKSRQCIFIGYDHDEYDYRLYDPVEKKLVRSRDVQFMEDQTIEDFDKVKKTTTEKDNSLSEINPIWMFIHEMDTVDNNVQNDEQHNYIGDQQLGDGFDILLDDDAEEEQEMSQDENLGDALELPPLQLRSSNRQKQLSTSSLGLPYKRRRGQIEETYRNTKIERECGFPQDNKEPENVGGNCWILTVSKDLASSALHSCSTHNQATTYARLAESPTIKNSLSARLLTNEHLPAKHGRRVHSTAVNLRAQPLVPPPKLNSCHADRTAM</sequence>
<keyword evidence="6" id="KW-1185">Reference proteome</keyword>
<proteinExistence type="predicted"/>
<evidence type="ECO:0000259" key="3">
    <source>
        <dbReference type="Pfam" id="PF22936"/>
    </source>
</evidence>
<feature type="non-terminal residue" evidence="5">
    <location>
        <position position="1"/>
    </location>
</feature>
<evidence type="ECO:0000259" key="4">
    <source>
        <dbReference type="Pfam" id="PF25597"/>
    </source>
</evidence>
<protein>
    <recommendedName>
        <fullName evidence="7">GAG-pre-integrase domain-containing protein</fullName>
    </recommendedName>
</protein>
<feature type="compositionally biased region" description="Acidic residues" evidence="2">
    <location>
        <begin position="36"/>
        <end position="45"/>
    </location>
</feature>
<organism evidence="5 6">
    <name type="scientific">Mucuna pruriens</name>
    <name type="common">Velvet bean</name>
    <name type="synonym">Dolichos pruriens</name>
    <dbReference type="NCBI Taxonomy" id="157652"/>
    <lineage>
        <taxon>Eukaryota</taxon>
        <taxon>Viridiplantae</taxon>
        <taxon>Streptophyta</taxon>
        <taxon>Embryophyta</taxon>
        <taxon>Tracheophyta</taxon>
        <taxon>Spermatophyta</taxon>
        <taxon>Magnoliopsida</taxon>
        <taxon>eudicotyledons</taxon>
        <taxon>Gunneridae</taxon>
        <taxon>Pentapetalae</taxon>
        <taxon>rosids</taxon>
        <taxon>fabids</taxon>
        <taxon>Fabales</taxon>
        <taxon>Fabaceae</taxon>
        <taxon>Papilionoideae</taxon>
        <taxon>50 kb inversion clade</taxon>
        <taxon>NPAAA clade</taxon>
        <taxon>indigoferoid/millettioid clade</taxon>
        <taxon>Phaseoleae</taxon>
        <taxon>Mucuna</taxon>
    </lineage>
</organism>
<reference evidence="5" key="1">
    <citation type="submission" date="2018-05" db="EMBL/GenBank/DDBJ databases">
        <title>Draft genome of Mucuna pruriens seed.</title>
        <authorList>
            <person name="Nnadi N.E."/>
            <person name="Vos R."/>
            <person name="Hasami M.H."/>
            <person name="Devisetty U.K."/>
            <person name="Aguiy J.C."/>
        </authorList>
    </citation>
    <scope>NUCLEOTIDE SEQUENCE [LARGE SCALE GENOMIC DNA]</scope>
    <source>
        <strain evidence="5">JCA_2017</strain>
    </source>
</reference>
<dbReference type="InterPro" id="IPR057670">
    <property type="entry name" value="SH3_retrovirus"/>
</dbReference>
<accession>A0A371FZ71</accession>
<evidence type="ECO:0008006" key="7">
    <source>
        <dbReference type="Google" id="ProtNLM"/>
    </source>
</evidence>
<dbReference type="Pfam" id="PF22936">
    <property type="entry name" value="Pol_BBD"/>
    <property type="match status" value="1"/>
</dbReference>
<comment type="caution">
    <text evidence="5">The sequence shown here is derived from an EMBL/GenBank/DDBJ whole genome shotgun (WGS) entry which is preliminary data.</text>
</comment>
<dbReference type="GO" id="GO:0008233">
    <property type="term" value="F:peptidase activity"/>
    <property type="evidence" value="ECO:0007669"/>
    <property type="project" value="UniProtKB-KW"/>
</dbReference>
<dbReference type="PANTHER" id="PTHR42648">
    <property type="entry name" value="TRANSPOSASE, PUTATIVE-RELATED"/>
    <property type="match status" value="1"/>
</dbReference>
<feature type="domain" description="Retrovirus-related Pol polyprotein from transposon TNT 1-94-like beta-barrel" evidence="3">
    <location>
        <begin position="77"/>
        <end position="157"/>
    </location>
</feature>